<evidence type="ECO:0000256" key="3">
    <source>
        <dbReference type="ARBA" id="ARBA00023016"/>
    </source>
</evidence>
<dbReference type="PANTHER" id="PTHR34824:SF1">
    <property type="entry name" value="HEAT-INDUCIBLE TRANSCRIPTION REPRESSOR HRCA"/>
    <property type="match status" value="1"/>
</dbReference>
<dbReference type="GO" id="GO:0003677">
    <property type="term" value="F:DNA binding"/>
    <property type="evidence" value="ECO:0007669"/>
    <property type="project" value="InterPro"/>
</dbReference>
<dbReference type="SUPFAM" id="SSF55781">
    <property type="entry name" value="GAF domain-like"/>
    <property type="match status" value="1"/>
</dbReference>
<reference evidence="8" key="1">
    <citation type="journal article" date="2021" name="PeerJ">
        <title>Extensive microbial diversity within the chicken gut microbiome revealed by metagenomics and culture.</title>
        <authorList>
            <person name="Gilroy R."/>
            <person name="Ravi A."/>
            <person name="Getino M."/>
            <person name="Pursley I."/>
            <person name="Horton D.L."/>
            <person name="Alikhan N.F."/>
            <person name="Baker D."/>
            <person name="Gharbi K."/>
            <person name="Hall N."/>
            <person name="Watson M."/>
            <person name="Adriaenssens E.M."/>
            <person name="Foster-Nyarko E."/>
            <person name="Jarju S."/>
            <person name="Secka A."/>
            <person name="Antonio M."/>
            <person name="Oren A."/>
            <person name="Chaudhuri R.R."/>
            <person name="La Ragione R."/>
            <person name="Hildebrand F."/>
            <person name="Pallen M.J."/>
        </authorList>
    </citation>
    <scope>NUCLEOTIDE SEQUENCE</scope>
    <source>
        <strain evidence="8">ChiW4-1371</strain>
    </source>
</reference>
<evidence type="ECO:0000256" key="1">
    <source>
        <dbReference type="ARBA" id="ARBA00022491"/>
    </source>
</evidence>
<keyword evidence="1 5" id="KW-0678">Repressor</keyword>
<evidence type="ECO:0000256" key="4">
    <source>
        <dbReference type="ARBA" id="ARBA00023163"/>
    </source>
</evidence>
<dbReference type="NCBIfam" id="TIGR00331">
    <property type="entry name" value="hrcA"/>
    <property type="match status" value="1"/>
</dbReference>
<dbReference type="SUPFAM" id="SSF46785">
    <property type="entry name" value="Winged helix' DNA-binding domain"/>
    <property type="match status" value="1"/>
</dbReference>
<dbReference type="InterPro" id="IPR036390">
    <property type="entry name" value="WH_DNA-bd_sf"/>
</dbReference>
<organism evidence="8 9">
    <name type="scientific">Candidatus Mucispirillum faecigallinarum</name>
    <dbReference type="NCBI Taxonomy" id="2838699"/>
    <lineage>
        <taxon>Bacteria</taxon>
        <taxon>Pseudomonadati</taxon>
        <taxon>Deferribacterota</taxon>
        <taxon>Deferribacteres</taxon>
        <taxon>Deferribacterales</taxon>
        <taxon>Mucispirillaceae</taxon>
        <taxon>Mucispirillum</taxon>
    </lineage>
</organism>
<evidence type="ECO:0000313" key="8">
    <source>
        <dbReference type="EMBL" id="HIZ89694.1"/>
    </source>
</evidence>
<evidence type="ECO:0000256" key="5">
    <source>
        <dbReference type="HAMAP-Rule" id="MF_00081"/>
    </source>
</evidence>
<feature type="coiled-coil region" evidence="6">
    <location>
        <begin position="198"/>
        <end position="225"/>
    </location>
</feature>
<reference evidence="8" key="2">
    <citation type="submission" date="2021-04" db="EMBL/GenBank/DDBJ databases">
        <authorList>
            <person name="Gilroy R."/>
        </authorList>
    </citation>
    <scope>NUCLEOTIDE SEQUENCE</scope>
    <source>
        <strain evidence="8">ChiW4-1371</strain>
    </source>
</reference>
<dbReference type="Gene3D" id="1.10.10.10">
    <property type="entry name" value="Winged helix-like DNA-binding domain superfamily/Winged helix DNA-binding domain"/>
    <property type="match status" value="1"/>
</dbReference>
<feature type="domain" description="Heat-inducible transcription repressor HrcA C-terminal" evidence="7">
    <location>
        <begin position="110"/>
        <end position="329"/>
    </location>
</feature>
<keyword evidence="6" id="KW-0175">Coiled coil</keyword>
<dbReference type="AlphaFoldDB" id="A0A9D2GV25"/>
<sequence length="351" mass="39673">MDMRFLNEREELVLRTIIDEYIDTSEPVGSRNVSKVGPLKMSPATIRNIMSDLVEKGFIAQPHTSSGRVPTDSGYRYYIEKFIKVQQISDDFIENIHREMSIDPVNVMNLFRHFSKKMGDMTHAVGFVVSPKMDTVSLKHIEFIRINRETVLAVIVAKTGIVQNVLLPVDNTITDSDLVRMSNFINSNYEGASLHEVQHMLLQELKAARGEIRRLAEQAVKLSQAVVKSPVFDEEFIFEGTKNIIDTPELRQSGKLSDVLQAFEEKSHICSLLESCMKEDSVQIFIGSEIGLDNTEELGMVIKPYHRGGNIVGTMGVIGPKRMKYSEVVSIVDYSSQIISKMLNDYYEGDK</sequence>
<dbReference type="PIRSF" id="PIRSF005485">
    <property type="entry name" value="HrcA"/>
    <property type="match status" value="1"/>
</dbReference>
<proteinExistence type="inferred from homology"/>
<evidence type="ECO:0000313" key="9">
    <source>
        <dbReference type="Proteomes" id="UP000824176"/>
    </source>
</evidence>
<dbReference type="InterPro" id="IPR023120">
    <property type="entry name" value="WHTH_transcript_rep_HrcA_IDD"/>
</dbReference>
<protein>
    <recommendedName>
        <fullName evidence="5">Heat-inducible transcription repressor HrcA</fullName>
    </recommendedName>
</protein>
<dbReference type="InterPro" id="IPR029016">
    <property type="entry name" value="GAF-like_dom_sf"/>
</dbReference>
<dbReference type="Gene3D" id="3.30.390.60">
    <property type="entry name" value="Heat-inducible transcription repressor hrca homolog, domain 3"/>
    <property type="match status" value="1"/>
</dbReference>
<dbReference type="HAMAP" id="MF_00081">
    <property type="entry name" value="HrcA"/>
    <property type="match status" value="1"/>
</dbReference>
<dbReference type="Pfam" id="PF01628">
    <property type="entry name" value="HrcA"/>
    <property type="match status" value="1"/>
</dbReference>
<comment type="similarity">
    <text evidence="5">Belongs to the HrcA family.</text>
</comment>
<accession>A0A9D2GV25</accession>
<dbReference type="GO" id="GO:0045892">
    <property type="term" value="P:negative regulation of DNA-templated transcription"/>
    <property type="evidence" value="ECO:0007669"/>
    <property type="project" value="UniProtKB-UniRule"/>
</dbReference>
<keyword evidence="4 5" id="KW-0804">Transcription</keyword>
<evidence type="ECO:0000256" key="2">
    <source>
        <dbReference type="ARBA" id="ARBA00023015"/>
    </source>
</evidence>
<dbReference type="Gene3D" id="3.30.450.40">
    <property type="match status" value="1"/>
</dbReference>
<evidence type="ECO:0000259" key="7">
    <source>
        <dbReference type="Pfam" id="PF01628"/>
    </source>
</evidence>
<keyword evidence="2 5" id="KW-0805">Transcription regulation</keyword>
<gene>
    <name evidence="5 8" type="primary">hrcA</name>
    <name evidence="8" type="ORF">H9804_07095</name>
</gene>
<dbReference type="InterPro" id="IPR036388">
    <property type="entry name" value="WH-like_DNA-bd_sf"/>
</dbReference>
<keyword evidence="3 5" id="KW-0346">Stress response</keyword>
<dbReference type="InterPro" id="IPR002571">
    <property type="entry name" value="HrcA"/>
</dbReference>
<dbReference type="EMBL" id="DXAQ01000109">
    <property type="protein sequence ID" value="HIZ89694.1"/>
    <property type="molecule type" value="Genomic_DNA"/>
</dbReference>
<dbReference type="Proteomes" id="UP000824176">
    <property type="component" value="Unassembled WGS sequence"/>
</dbReference>
<comment type="function">
    <text evidence="5">Negative regulator of class I heat shock genes (grpE-dnaK-dnaJ and groELS operons). Prevents heat-shock induction of these operons.</text>
</comment>
<evidence type="ECO:0000256" key="6">
    <source>
        <dbReference type="SAM" id="Coils"/>
    </source>
</evidence>
<dbReference type="InterPro" id="IPR021153">
    <property type="entry name" value="HrcA_C"/>
</dbReference>
<dbReference type="PANTHER" id="PTHR34824">
    <property type="entry name" value="HEAT-INDUCIBLE TRANSCRIPTION REPRESSOR HRCA"/>
    <property type="match status" value="1"/>
</dbReference>
<comment type="caution">
    <text evidence="8">The sequence shown here is derived from an EMBL/GenBank/DDBJ whole genome shotgun (WGS) entry which is preliminary data.</text>
</comment>
<name>A0A9D2GV25_9BACT</name>